<organism evidence="2 3">
    <name type="scientific">Parnassius mnemosyne</name>
    <name type="common">clouded apollo</name>
    <dbReference type="NCBI Taxonomy" id="213953"/>
    <lineage>
        <taxon>Eukaryota</taxon>
        <taxon>Metazoa</taxon>
        <taxon>Ecdysozoa</taxon>
        <taxon>Arthropoda</taxon>
        <taxon>Hexapoda</taxon>
        <taxon>Insecta</taxon>
        <taxon>Pterygota</taxon>
        <taxon>Neoptera</taxon>
        <taxon>Endopterygota</taxon>
        <taxon>Lepidoptera</taxon>
        <taxon>Glossata</taxon>
        <taxon>Ditrysia</taxon>
        <taxon>Papilionoidea</taxon>
        <taxon>Papilionidae</taxon>
        <taxon>Parnassiinae</taxon>
        <taxon>Parnassini</taxon>
        <taxon>Parnassius</taxon>
        <taxon>Driopa</taxon>
    </lineage>
</organism>
<evidence type="ECO:0000256" key="1">
    <source>
        <dbReference type="SAM" id="Phobius"/>
    </source>
</evidence>
<accession>A0AAV1KI99</accession>
<dbReference type="Proteomes" id="UP001314205">
    <property type="component" value="Unassembled WGS sequence"/>
</dbReference>
<proteinExistence type="predicted"/>
<keyword evidence="1" id="KW-1133">Transmembrane helix</keyword>
<dbReference type="EMBL" id="CAVLGL010000035">
    <property type="protein sequence ID" value="CAK1581847.1"/>
    <property type="molecule type" value="Genomic_DNA"/>
</dbReference>
<keyword evidence="1" id="KW-0812">Transmembrane</keyword>
<keyword evidence="3" id="KW-1185">Reference proteome</keyword>
<sequence>MRVCVICKTRYQQESGIAFHKLKGHSQVSKGRLMMTLCLQDTKMGFWTALAVNIVGAAVIYGTAGLAVPLIAPLLGFSSSGIVAESAAAAAQSYYGNLAPGVLFPK</sequence>
<comment type="caution">
    <text evidence="2">The sequence shown here is derived from an EMBL/GenBank/DDBJ whole genome shotgun (WGS) entry which is preliminary data.</text>
</comment>
<evidence type="ECO:0000313" key="2">
    <source>
        <dbReference type="EMBL" id="CAK1581847.1"/>
    </source>
</evidence>
<dbReference type="InterPro" id="IPR038213">
    <property type="entry name" value="IFI6/IFI27-like_sf"/>
</dbReference>
<reference evidence="2 3" key="1">
    <citation type="submission" date="2023-11" db="EMBL/GenBank/DDBJ databases">
        <authorList>
            <person name="Hedman E."/>
            <person name="Englund M."/>
            <person name="Stromberg M."/>
            <person name="Nyberg Akerstrom W."/>
            <person name="Nylinder S."/>
            <person name="Jareborg N."/>
            <person name="Kallberg Y."/>
            <person name="Kronander E."/>
        </authorList>
    </citation>
    <scope>NUCLEOTIDE SEQUENCE [LARGE SCALE GENOMIC DNA]</scope>
</reference>
<feature type="transmembrane region" description="Helical" evidence="1">
    <location>
        <begin position="44"/>
        <end position="72"/>
    </location>
</feature>
<protein>
    <recommendedName>
        <fullName evidence="4">C2H2-type domain-containing protein</fullName>
    </recommendedName>
</protein>
<evidence type="ECO:0008006" key="4">
    <source>
        <dbReference type="Google" id="ProtNLM"/>
    </source>
</evidence>
<name>A0AAV1KI99_9NEOP</name>
<dbReference type="AlphaFoldDB" id="A0AAV1KI99"/>
<dbReference type="Gene3D" id="6.10.110.10">
    <property type="match status" value="1"/>
</dbReference>
<gene>
    <name evidence="2" type="ORF">PARMNEM_LOCUS3464</name>
</gene>
<evidence type="ECO:0000313" key="3">
    <source>
        <dbReference type="Proteomes" id="UP001314205"/>
    </source>
</evidence>
<keyword evidence="1" id="KW-0472">Membrane</keyword>